<keyword evidence="3" id="KW-0521">NADP</keyword>
<dbReference type="EMBL" id="JAUJDW010000092">
    <property type="protein sequence ID" value="KAK0639978.1"/>
    <property type="molecule type" value="Genomic_DNA"/>
</dbReference>
<organism evidence="5 6">
    <name type="scientific">Lasiodiplodia hormozganensis</name>
    <dbReference type="NCBI Taxonomy" id="869390"/>
    <lineage>
        <taxon>Eukaryota</taxon>
        <taxon>Fungi</taxon>
        <taxon>Dikarya</taxon>
        <taxon>Ascomycota</taxon>
        <taxon>Pezizomycotina</taxon>
        <taxon>Dothideomycetes</taxon>
        <taxon>Dothideomycetes incertae sedis</taxon>
        <taxon>Botryosphaeriales</taxon>
        <taxon>Botryosphaeriaceae</taxon>
        <taxon>Lasiodiplodia</taxon>
    </lineage>
</organism>
<evidence type="ECO:0000256" key="4">
    <source>
        <dbReference type="ARBA" id="ARBA00023002"/>
    </source>
</evidence>
<gene>
    <name evidence="5" type="ORF">DIS24_g9791</name>
</gene>
<dbReference type="PANTHER" id="PTHR43098:SF5">
    <property type="entry name" value="DUAL-FUNCTIONAL MONOOXYGENASE_METHYLTRANSFERASE PSOF"/>
    <property type="match status" value="1"/>
</dbReference>
<evidence type="ECO:0000313" key="5">
    <source>
        <dbReference type="EMBL" id="KAK0639978.1"/>
    </source>
</evidence>
<dbReference type="InterPro" id="IPR036188">
    <property type="entry name" value="FAD/NAD-bd_sf"/>
</dbReference>
<evidence type="ECO:0000256" key="3">
    <source>
        <dbReference type="ARBA" id="ARBA00022857"/>
    </source>
</evidence>
<accession>A0AA39XTJ7</accession>
<evidence type="ECO:0000313" key="6">
    <source>
        <dbReference type="Proteomes" id="UP001175001"/>
    </source>
</evidence>
<evidence type="ECO:0000256" key="1">
    <source>
        <dbReference type="ARBA" id="ARBA00022630"/>
    </source>
</evidence>
<keyword evidence="1" id="KW-0285">Flavoprotein</keyword>
<dbReference type="GO" id="GO:0050661">
    <property type="term" value="F:NADP binding"/>
    <property type="evidence" value="ECO:0007669"/>
    <property type="project" value="InterPro"/>
</dbReference>
<dbReference type="Pfam" id="PF00743">
    <property type="entry name" value="FMO-like"/>
    <property type="match status" value="1"/>
</dbReference>
<dbReference type="GO" id="GO:0004499">
    <property type="term" value="F:N,N-dimethylaniline monooxygenase activity"/>
    <property type="evidence" value="ECO:0007669"/>
    <property type="project" value="InterPro"/>
</dbReference>
<dbReference type="AlphaFoldDB" id="A0AA39XTJ7"/>
<keyword evidence="6" id="KW-1185">Reference proteome</keyword>
<keyword evidence="2" id="KW-0274">FAD</keyword>
<sequence>MTGTTGQHFDAVIIGAGLGGIYQLNELLKLGLSVKVIEVAPDIGGTWYWNRYPGAMSDTESFVYRYSWDKEDLQTYPWPNHYVHQPEVLEYMQHVVRKYDLRKHMQFNTEMLSADWDDAAKLWRIATSTAETFLARYFVPALGVLSKRNLPDIPGIDSFKGTLTHSFAWPADLDVTDKRVGIIGCGSTGVQIVTAIAPKVKSLTSFIRHPQYSVPANNRPVSPEYRKWVNENYDAIWEQLRNSFVGFGFVESTRPVFSVPEDERERIFEELWERGNGFRFMFEGFGDIAADKKANEEACKFIIKKIHQIVKDPEKARKLTPREPLARRPICDSGYFEQFNRPNVDIVDILANPIDSITPSGIQTADGTLHELDVLILATGFDAVDGSYTRIRIRGRDGVTLKDRWDANGGPTSYMGTFAAGFPNMFMVFGPQSAFSSLPPMLEAAVEFITAAIKRAEEEVRRGSGGGGDAAVLVEATEEAERGWARTCEEVSAGSLFRQENSWIFGANIPGKPLACRFYFGGLKSYRDQMREVIEGGWRGFKPFVSEVSEGVPKTTPLAPEAAAVIS</sequence>
<dbReference type="InterPro" id="IPR020946">
    <property type="entry name" value="Flavin_mOase-like"/>
</dbReference>
<dbReference type="Proteomes" id="UP001175001">
    <property type="component" value="Unassembled WGS sequence"/>
</dbReference>
<evidence type="ECO:0000256" key="2">
    <source>
        <dbReference type="ARBA" id="ARBA00022827"/>
    </source>
</evidence>
<keyword evidence="5" id="KW-0503">Monooxygenase</keyword>
<name>A0AA39XTJ7_9PEZI</name>
<protein>
    <submittedName>
        <fullName evidence="5">Baeyer-Villiger monooxygenase</fullName>
    </submittedName>
</protein>
<dbReference type="Gene3D" id="3.50.50.60">
    <property type="entry name" value="FAD/NAD(P)-binding domain"/>
    <property type="match status" value="2"/>
</dbReference>
<dbReference type="PANTHER" id="PTHR43098">
    <property type="entry name" value="L-ORNITHINE N(5)-MONOOXYGENASE-RELATED"/>
    <property type="match status" value="1"/>
</dbReference>
<dbReference type="InterPro" id="IPR050775">
    <property type="entry name" value="FAD-binding_Monooxygenases"/>
</dbReference>
<dbReference type="SUPFAM" id="SSF51905">
    <property type="entry name" value="FAD/NAD(P)-binding domain"/>
    <property type="match status" value="2"/>
</dbReference>
<proteinExistence type="predicted"/>
<keyword evidence="4" id="KW-0560">Oxidoreductase</keyword>
<comment type="caution">
    <text evidence="5">The sequence shown here is derived from an EMBL/GenBank/DDBJ whole genome shotgun (WGS) entry which is preliminary data.</text>
</comment>
<reference evidence="5" key="1">
    <citation type="submission" date="2023-06" db="EMBL/GenBank/DDBJ databases">
        <title>Multi-omics analyses reveal the molecular pathogenesis toolkit of Lasiodiplodia hormozganensis, a cross-kingdom pathogen.</title>
        <authorList>
            <person name="Felix C."/>
            <person name="Meneses R."/>
            <person name="Goncalves M.F.M."/>
            <person name="Tilleman L."/>
            <person name="Duarte A.S."/>
            <person name="Jorrin-Novo J.V."/>
            <person name="Van De Peer Y."/>
            <person name="Deforce D."/>
            <person name="Van Nieuwerburgh F."/>
            <person name="Esteves A.C."/>
            <person name="Alves A."/>
        </authorList>
    </citation>
    <scope>NUCLEOTIDE SEQUENCE</scope>
    <source>
        <strain evidence="5">CBS 339.90</strain>
    </source>
</reference>
<dbReference type="GO" id="GO:0050660">
    <property type="term" value="F:flavin adenine dinucleotide binding"/>
    <property type="evidence" value="ECO:0007669"/>
    <property type="project" value="InterPro"/>
</dbReference>